<dbReference type="KEGG" id="shom:EGX58_02980"/>
<sequence length="170" mass="19522">MDITLQEDIKFYVLNGKFKEIKNIMSNIDFMEFEEVYISCAHEQENIMFYTCILDMMKDNETAELHDLAFLLLVYPLSEVEGALEAAYYHADASIQLTNGKEIKSLLQMLLLYAIPDPIISDSEAFKVAKQILKLDPNNHVARNVLKDSAKRMDNVIVNFDELKKFGSSK</sequence>
<evidence type="ECO:0000313" key="1">
    <source>
        <dbReference type="EMBL" id="QKQ29081.1"/>
    </source>
</evidence>
<reference evidence="1 2" key="1">
    <citation type="submission" date="2019-09" db="EMBL/GenBank/DDBJ databases">
        <title>FDA dAtabase for Regulatory Grade micrObial Sequences (FDA-ARGOS): Supporting development and validation of Infectious Disease Dx tests.</title>
        <authorList>
            <person name="Sciortino C."/>
            <person name="Tallon L."/>
            <person name="Sadzewicz L."/>
            <person name="Vavikolanu K."/>
            <person name="Mehta A."/>
            <person name="Aluvathingal J."/>
            <person name="Nadendla S."/>
            <person name="Nandy P."/>
            <person name="Geyer C."/>
            <person name="Yan Y."/>
            <person name="Sichtig H."/>
        </authorList>
    </citation>
    <scope>NUCLEOTIDE SEQUENCE [LARGE SCALE GENOMIC DNA]</scope>
    <source>
        <strain evidence="1 2">FDAARGOS_661</strain>
    </source>
</reference>
<dbReference type="RefSeq" id="WP_049418581.1">
    <property type="nucleotide sequence ID" value="NZ_FBVH01000021.1"/>
</dbReference>
<dbReference type="EMBL" id="CP054550">
    <property type="protein sequence ID" value="QKQ29081.1"/>
    <property type="molecule type" value="Genomic_DNA"/>
</dbReference>
<proteinExistence type="predicted"/>
<dbReference type="Proteomes" id="UP000509636">
    <property type="component" value="Chromosome"/>
</dbReference>
<evidence type="ECO:0000313" key="2">
    <source>
        <dbReference type="Proteomes" id="UP000509636"/>
    </source>
</evidence>
<name>A0A6N0I3H5_STAHO</name>
<organism evidence="1 2">
    <name type="scientific">Staphylococcus hominis</name>
    <dbReference type="NCBI Taxonomy" id="1290"/>
    <lineage>
        <taxon>Bacteria</taxon>
        <taxon>Bacillati</taxon>
        <taxon>Bacillota</taxon>
        <taxon>Bacilli</taxon>
        <taxon>Bacillales</taxon>
        <taxon>Staphylococcaceae</taxon>
        <taxon>Staphylococcus</taxon>
    </lineage>
</organism>
<dbReference type="AlphaFoldDB" id="A0A6N0I3H5"/>
<accession>A0A6N0I3H5</accession>
<gene>
    <name evidence="1" type="ORF">FOB69_07185</name>
</gene>
<protein>
    <submittedName>
        <fullName evidence="1">Uncharacterized protein</fullName>
    </submittedName>
</protein>